<keyword evidence="5 12" id="KW-0479">Metal-binding</keyword>
<evidence type="ECO:0000256" key="10">
    <source>
        <dbReference type="ARBA" id="ARBA00023268"/>
    </source>
</evidence>
<evidence type="ECO:0000256" key="1">
    <source>
        <dbReference type="ARBA" id="ARBA00001946"/>
    </source>
</evidence>
<dbReference type="EC" id="4.2.1.19" evidence="12"/>
<keyword evidence="14" id="KW-1185">Reference proteome</keyword>
<dbReference type="InterPro" id="IPR006543">
    <property type="entry name" value="Histidinol-phos"/>
</dbReference>
<evidence type="ECO:0000256" key="9">
    <source>
        <dbReference type="ARBA" id="ARBA00023239"/>
    </source>
</evidence>
<evidence type="ECO:0000313" key="14">
    <source>
        <dbReference type="Proteomes" id="UP000753961"/>
    </source>
</evidence>
<dbReference type="NCBIfam" id="NF003937">
    <property type="entry name" value="PRK05446.1"/>
    <property type="match status" value="1"/>
</dbReference>
<keyword evidence="10 12" id="KW-0511">Multifunctional enzyme</keyword>
<dbReference type="HAMAP" id="MF_01022">
    <property type="entry name" value="Bifunc_HisB"/>
    <property type="match status" value="1"/>
</dbReference>
<reference evidence="13" key="1">
    <citation type="submission" date="2021-06" db="EMBL/GenBank/DDBJ databases">
        <title>44 bacteria genomes isolated from Dapeng, Shenzhen.</title>
        <authorList>
            <person name="Zheng W."/>
            <person name="Yu S."/>
            <person name="Huang Y."/>
        </authorList>
    </citation>
    <scope>NUCLEOTIDE SEQUENCE</scope>
    <source>
        <strain evidence="13">DP5N28-2</strain>
    </source>
</reference>
<comment type="catalytic activity">
    <reaction evidence="12">
        <text>D-erythro-1-(imidazol-4-yl)glycerol 3-phosphate = 3-(imidazol-4-yl)-2-oxopropyl phosphate + H2O</text>
        <dbReference type="Rhea" id="RHEA:11040"/>
        <dbReference type="ChEBI" id="CHEBI:15377"/>
        <dbReference type="ChEBI" id="CHEBI:57766"/>
        <dbReference type="ChEBI" id="CHEBI:58278"/>
        <dbReference type="EC" id="4.2.1.19"/>
    </reaction>
</comment>
<dbReference type="InterPro" id="IPR006549">
    <property type="entry name" value="HAD-SF_hydro_IIIA"/>
</dbReference>
<protein>
    <recommendedName>
        <fullName evidence="12">Histidine biosynthesis bifunctional protein HisB</fullName>
    </recommendedName>
    <domain>
        <recommendedName>
            <fullName evidence="12">Histidinol-phosphatase</fullName>
            <ecNumber evidence="12">3.1.3.15</ecNumber>
        </recommendedName>
    </domain>
    <domain>
        <recommendedName>
            <fullName evidence="12">Imidazoleglycerol-phosphate dehydratase</fullName>
            <shortName evidence="12">IGPD</shortName>
            <ecNumber evidence="12">4.2.1.19</ecNumber>
        </recommendedName>
    </domain>
</protein>
<keyword evidence="4 12" id="KW-0028">Amino-acid biosynthesis</keyword>
<dbReference type="PROSITE" id="PS00955">
    <property type="entry name" value="IGP_DEHYDRATASE_2"/>
    <property type="match status" value="1"/>
</dbReference>
<evidence type="ECO:0000256" key="4">
    <source>
        <dbReference type="ARBA" id="ARBA00022605"/>
    </source>
</evidence>
<evidence type="ECO:0000256" key="6">
    <source>
        <dbReference type="ARBA" id="ARBA00022801"/>
    </source>
</evidence>
<dbReference type="GO" id="GO:0000105">
    <property type="term" value="P:L-histidine biosynthetic process"/>
    <property type="evidence" value="ECO:0007669"/>
    <property type="project" value="UniProtKB-UniRule"/>
</dbReference>
<gene>
    <name evidence="12 13" type="primary">hisB</name>
    <name evidence="13" type="ORF">KUV50_12150</name>
</gene>
<dbReference type="InterPro" id="IPR005954">
    <property type="entry name" value="HisB_N"/>
</dbReference>
<dbReference type="NCBIfam" id="NF002111">
    <property type="entry name" value="PRK00951.2-1"/>
    <property type="match status" value="1"/>
</dbReference>
<comment type="similarity">
    <text evidence="12">In the C-terminal section; belongs to the imidazoleglycerol-phosphate dehydratase family.</text>
</comment>
<dbReference type="InterPro" id="IPR038494">
    <property type="entry name" value="IGPD_sf"/>
</dbReference>
<comment type="caution">
    <text evidence="13">The sequence shown here is derived from an EMBL/GenBank/DDBJ whole genome shotgun (WGS) entry which is preliminary data.</text>
</comment>
<dbReference type="Pfam" id="PF13242">
    <property type="entry name" value="Hydrolase_like"/>
    <property type="match status" value="1"/>
</dbReference>
<comment type="similarity">
    <text evidence="12">In the N-terminal section; belongs to the histidinol-phosphatase family.</text>
</comment>
<evidence type="ECO:0000256" key="12">
    <source>
        <dbReference type="HAMAP-Rule" id="MF_01022"/>
    </source>
</evidence>
<comment type="pathway">
    <text evidence="12">Amino-acid biosynthesis; L-histidine biosynthesis; L-histidine from 5-phospho-alpha-D-ribose 1-diphosphate: step 8/9.</text>
</comment>
<feature type="active site" description="Nucleophile" evidence="12">
    <location>
        <position position="8"/>
    </location>
</feature>
<evidence type="ECO:0000256" key="8">
    <source>
        <dbReference type="ARBA" id="ARBA00023102"/>
    </source>
</evidence>
<evidence type="ECO:0000256" key="5">
    <source>
        <dbReference type="ARBA" id="ARBA00022723"/>
    </source>
</evidence>
<dbReference type="SUPFAM" id="SSF56784">
    <property type="entry name" value="HAD-like"/>
    <property type="match status" value="1"/>
</dbReference>
<keyword evidence="6 12" id="KW-0378">Hydrolase</keyword>
<dbReference type="RefSeq" id="WP_222580429.1">
    <property type="nucleotide sequence ID" value="NZ_JAHVHU010000010.1"/>
</dbReference>
<dbReference type="GO" id="GO:0004401">
    <property type="term" value="F:histidinol-phosphatase activity"/>
    <property type="evidence" value="ECO:0007669"/>
    <property type="project" value="UniProtKB-UniRule"/>
</dbReference>
<evidence type="ECO:0000256" key="7">
    <source>
        <dbReference type="ARBA" id="ARBA00022842"/>
    </source>
</evidence>
<keyword evidence="7 12" id="KW-0460">Magnesium</keyword>
<keyword evidence="8 12" id="KW-0368">Histidine biosynthesis</keyword>
<dbReference type="Pfam" id="PF00475">
    <property type="entry name" value="IGPD"/>
    <property type="match status" value="1"/>
</dbReference>
<dbReference type="InterPro" id="IPR020566">
    <property type="entry name" value="His_synth_bifunc_HisB"/>
</dbReference>
<comment type="subcellular location">
    <subcellularLocation>
        <location evidence="12">Cytoplasm</location>
    </subcellularLocation>
</comment>
<comment type="pathway">
    <text evidence="2 12">Amino-acid biosynthesis; L-histidine biosynthesis; L-histidine from 5-phospho-alpha-D-ribose 1-diphosphate: step 6/9.</text>
</comment>
<dbReference type="SUPFAM" id="SSF54211">
    <property type="entry name" value="Ribosomal protein S5 domain 2-like"/>
    <property type="match status" value="2"/>
</dbReference>
<dbReference type="PANTHER" id="PTHR23133:SF2">
    <property type="entry name" value="IMIDAZOLEGLYCEROL-PHOSPHATE DEHYDRATASE"/>
    <property type="match status" value="1"/>
</dbReference>
<evidence type="ECO:0000256" key="11">
    <source>
        <dbReference type="ARBA" id="ARBA00049158"/>
    </source>
</evidence>
<dbReference type="PROSITE" id="PS00954">
    <property type="entry name" value="IGP_DEHYDRATASE_1"/>
    <property type="match status" value="1"/>
</dbReference>
<comment type="catalytic activity">
    <reaction evidence="11 12">
        <text>L-histidinol phosphate + H2O = L-histidinol + phosphate</text>
        <dbReference type="Rhea" id="RHEA:14465"/>
        <dbReference type="ChEBI" id="CHEBI:15377"/>
        <dbReference type="ChEBI" id="CHEBI:43474"/>
        <dbReference type="ChEBI" id="CHEBI:57699"/>
        <dbReference type="ChEBI" id="CHEBI:57980"/>
        <dbReference type="EC" id="3.1.3.15"/>
    </reaction>
</comment>
<dbReference type="InterPro" id="IPR020565">
    <property type="entry name" value="ImidazoleglycerP_deHydtase_CS"/>
</dbReference>
<dbReference type="InterPro" id="IPR000807">
    <property type="entry name" value="ImidazoleglycerolP_deHydtase"/>
</dbReference>
<dbReference type="Gene3D" id="3.40.50.1000">
    <property type="entry name" value="HAD superfamily/HAD-like"/>
    <property type="match status" value="1"/>
</dbReference>
<dbReference type="PANTHER" id="PTHR23133">
    <property type="entry name" value="IMIDAZOLEGLYCEROL-PHOSPHATE DEHYDRATASE HIS7"/>
    <property type="match status" value="1"/>
</dbReference>
<dbReference type="EC" id="3.1.3.15" evidence="12"/>
<feature type="binding site" evidence="12">
    <location>
        <position position="8"/>
    </location>
    <ligand>
        <name>Mg(2+)</name>
        <dbReference type="ChEBI" id="CHEBI:18420"/>
    </ligand>
</feature>
<evidence type="ECO:0000313" key="13">
    <source>
        <dbReference type="EMBL" id="MBY5958894.1"/>
    </source>
</evidence>
<proteinExistence type="inferred from homology"/>
<dbReference type="InterPro" id="IPR023214">
    <property type="entry name" value="HAD_sf"/>
</dbReference>
<keyword evidence="9 12" id="KW-0456">Lyase</keyword>
<comment type="cofactor">
    <cofactor evidence="1 12">
        <name>Mg(2+)</name>
        <dbReference type="ChEBI" id="CHEBI:18420"/>
    </cofactor>
</comment>
<dbReference type="Proteomes" id="UP000753961">
    <property type="component" value="Unassembled WGS sequence"/>
</dbReference>
<dbReference type="FunFam" id="3.30.230.40:FF:000001">
    <property type="entry name" value="Imidazoleglycerol-phosphate dehydratase HisB"/>
    <property type="match status" value="1"/>
</dbReference>
<dbReference type="InterPro" id="IPR036412">
    <property type="entry name" value="HAD-like_sf"/>
</dbReference>
<feature type="region of interest" description="Histidinol-phosphatase" evidence="12">
    <location>
        <begin position="1"/>
        <end position="186"/>
    </location>
</feature>
<feature type="region of interest" description="Imidazoleglycerol-phosphate dehydratase" evidence="12">
    <location>
        <begin position="187"/>
        <end position="377"/>
    </location>
</feature>
<dbReference type="GO" id="GO:0046872">
    <property type="term" value="F:metal ion binding"/>
    <property type="evidence" value="ECO:0007669"/>
    <property type="project" value="UniProtKB-KW"/>
</dbReference>
<accession>A0A953HPJ7</accession>
<comment type="caution">
    <text evidence="12">Lacks conserved residue(s) required for the propagation of feature annotation.</text>
</comment>
<dbReference type="NCBIfam" id="TIGR01656">
    <property type="entry name" value="Histidinol-ppas"/>
    <property type="match status" value="1"/>
</dbReference>
<dbReference type="InterPro" id="IPR020568">
    <property type="entry name" value="Ribosomal_Su5_D2-typ_SF"/>
</dbReference>
<dbReference type="NCBIfam" id="TIGR01662">
    <property type="entry name" value="HAD-SF-IIIA"/>
    <property type="match status" value="1"/>
</dbReference>
<dbReference type="FunFam" id="3.30.230.40:FF:000003">
    <property type="entry name" value="Imidazoleglycerol-phosphate dehydratase HisB"/>
    <property type="match status" value="1"/>
</dbReference>
<dbReference type="HAMAP" id="MF_00076">
    <property type="entry name" value="HisB"/>
    <property type="match status" value="1"/>
</dbReference>
<feature type="active site" description="Proton donor" evidence="12">
    <location>
        <position position="10"/>
    </location>
</feature>
<dbReference type="NCBIfam" id="TIGR01261">
    <property type="entry name" value="hisB_Nterm"/>
    <property type="match status" value="1"/>
</dbReference>
<keyword evidence="3 12" id="KW-0963">Cytoplasm</keyword>
<organism evidence="13 14">
    <name type="scientific">Membranihabitans marinus</name>
    <dbReference type="NCBI Taxonomy" id="1227546"/>
    <lineage>
        <taxon>Bacteria</taxon>
        <taxon>Pseudomonadati</taxon>
        <taxon>Bacteroidota</taxon>
        <taxon>Saprospiria</taxon>
        <taxon>Saprospirales</taxon>
        <taxon>Saprospiraceae</taxon>
        <taxon>Membranihabitans</taxon>
    </lineage>
</organism>
<feature type="binding site" evidence="12">
    <location>
        <position position="10"/>
    </location>
    <ligand>
        <name>Mg(2+)</name>
        <dbReference type="ChEBI" id="CHEBI:18420"/>
    </ligand>
</feature>
<evidence type="ECO:0000256" key="3">
    <source>
        <dbReference type="ARBA" id="ARBA00022490"/>
    </source>
</evidence>
<dbReference type="GO" id="GO:0004424">
    <property type="term" value="F:imidazoleglycerol-phosphate dehydratase activity"/>
    <property type="evidence" value="ECO:0007669"/>
    <property type="project" value="UniProtKB-UniRule"/>
</dbReference>
<name>A0A953HPJ7_9BACT</name>
<dbReference type="EMBL" id="JAHVHU010000010">
    <property type="protein sequence ID" value="MBY5958894.1"/>
    <property type="molecule type" value="Genomic_DNA"/>
</dbReference>
<sequence>MKKLLFIDRDGVLLQEPPHDYQVDSFEKFEMVPGAISALKDIVALQTYELVMVTNQDGLGTDSFPEDTFWGPQNMLLKILENEGIRFRNIHIDRSFAKENKPTRKPGTALLTEYMHGEWNLAQSFVIGDRKTDMLLAKNLGAQGILLGQSTDPSDGQDTGDQDWQKHVSFQTDSWSEIRDFLVTLPRKVFYERETHETSIELSLVLEGSGKSDIQTGLPFFDHMLDQIARHGGLDLVLKVDGDLEIDEHHTIEDTGLALGAAFREAIGSKIGMNRYGFSLPMDDCRALVLLDFGGRPWFTWDVEFQREHVGNVPTEMFSHFFKSFSDEARINLQIDARGENEHHKIEAIFKAFARAIKSAIQRNANDLTLASTKGKL</sequence>
<dbReference type="AlphaFoldDB" id="A0A953HPJ7"/>
<evidence type="ECO:0000256" key="2">
    <source>
        <dbReference type="ARBA" id="ARBA00005047"/>
    </source>
</evidence>
<dbReference type="GO" id="GO:0005737">
    <property type="term" value="C:cytoplasm"/>
    <property type="evidence" value="ECO:0007669"/>
    <property type="project" value="UniProtKB-SubCell"/>
</dbReference>
<dbReference type="CDD" id="cd07914">
    <property type="entry name" value="IGPD"/>
    <property type="match status" value="1"/>
</dbReference>
<feature type="binding site" evidence="12">
    <location>
        <position position="129"/>
    </location>
    <ligand>
        <name>Mg(2+)</name>
        <dbReference type="ChEBI" id="CHEBI:18420"/>
    </ligand>
</feature>
<dbReference type="Gene3D" id="3.30.230.40">
    <property type="entry name" value="Imidazole glycerol phosphate dehydratase, domain 1"/>
    <property type="match status" value="2"/>
</dbReference>